<gene>
    <name evidence="2" type="ORF">CF165_12990</name>
</gene>
<dbReference type="Proteomes" id="UP000215199">
    <property type="component" value="Unassembled WGS sequence"/>
</dbReference>
<keyword evidence="1" id="KW-0472">Membrane</keyword>
<dbReference type="EMBL" id="NMUL01000010">
    <property type="protein sequence ID" value="OXM68424.1"/>
    <property type="molecule type" value="Genomic_DNA"/>
</dbReference>
<keyword evidence="1" id="KW-0812">Transmembrane</keyword>
<accession>A0A229TBY1</accession>
<comment type="caution">
    <text evidence="2">The sequence shown here is derived from an EMBL/GenBank/DDBJ whole genome shotgun (WGS) entry which is preliminary data.</text>
</comment>
<protein>
    <submittedName>
        <fullName evidence="2">Uncharacterized protein</fullName>
    </submittedName>
</protein>
<evidence type="ECO:0000313" key="3">
    <source>
        <dbReference type="Proteomes" id="UP000215199"/>
    </source>
</evidence>
<proteinExistence type="predicted"/>
<dbReference type="AlphaFoldDB" id="A0A229TBY1"/>
<feature type="transmembrane region" description="Helical" evidence="1">
    <location>
        <begin position="37"/>
        <end position="59"/>
    </location>
</feature>
<sequence>MTDLDELRRTLRAQESLAPDPGDVLAAATRRLRRRRIASVAAVTLAVAALGVGAVAMLGRGTATAPPASRVNAPPASVTEFSVAEQVPPAAPAVSLEDGSWDLMFWAVQPHFATVHYGQGHRYAFEIEVRDGAAPRSALAAKPSDAKKIRDPQSVAWQDGPGRWIRVTTTKPMAPAETLALLTKIRAAPPVISSPLESLQIPAGQKVDTFTSEPESNTLVLCPDPEARKAPLDNRCFSLTVSPAGRTAQPEDGAIPEEPLPVHRFRTLGAYTIEVDSSSAQEQAASALMNSVRLNR</sequence>
<organism evidence="2 3">
    <name type="scientific">Amycolatopsis vastitatis</name>
    <dbReference type="NCBI Taxonomy" id="1905142"/>
    <lineage>
        <taxon>Bacteria</taxon>
        <taxon>Bacillati</taxon>
        <taxon>Actinomycetota</taxon>
        <taxon>Actinomycetes</taxon>
        <taxon>Pseudonocardiales</taxon>
        <taxon>Pseudonocardiaceae</taxon>
        <taxon>Amycolatopsis</taxon>
    </lineage>
</organism>
<keyword evidence="1" id="KW-1133">Transmembrane helix</keyword>
<evidence type="ECO:0000313" key="2">
    <source>
        <dbReference type="EMBL" id="OXM68424.1"/>
    </source>
</evidence>
<reference evidence="3" key="1">
    <citation type="submission" date="2017-07" db="EMBL/GenBank/DDBJ databases">
        <title>Comparative genome mining reveals phylogenetic distribution patterns of secondary metabolites in Amycolatopsis.</title>
        <authorList>
            <person name="Adamek M."/>
            <person name="Alanjary M."/>
            <person name="Sales-Ortells H."/>
            <person name="Goodfellow M."/>
            <person name="Bull A.T."/>
            <person name="Kalinowski J."/>
            <person name="Ziemert N."/>
        </authorList>
    </citation>
    <scope>NUCLEOTIDE SEQUENCE [LARGE SCALE GENOMIC DNA]</scope>
    <source>
        <strain evidence="3">H5</strain>
    </source>
</reference>
<evidence type="ECO:0000256" key="1">
    <source>
        <dbReference type="SAM" id="Phobius"/>
    </source>
</evidence>
<keyword evidence="3" id="KW-1185">Reference proteome</keyword>
<name>A0A229TBY1_9PSEU</name>
<dbReference type="RefSeq" id="WP_093947746.1">
    <property type="nucleotide sequence ID" value="NZ_NMUL01000010.1"/>
</dbReference>
<dbReference type="OrthoDB" id="3614955at2"/>